<evidence type="ECO:0000313" key="4">
    <source>
        <dbReference type="Proteomes" id="UP000652427"/>
    </source>
</evidence>
<sequence length="347" mass="36629">MRNIVSPLLLGSLMLSGCMTTAATVSSAPTLDLTADSETVPVGTVNRDAADDPAIWRNAADPANSLIIGTDKRAGLYVYGLDGSKKSFLPEGELNNVDLREVMIGGEKTVLVGASIRNDRANAQVGLYKLDTETAELSLLGKYPAGPGEAYGFCFGQDSGGETFAYMIEKSGFVREITLSFDGGTPAATIGREHKLATQPEGCVVDDRTGRLYVGEENAGIWLFDLNADNFVPQRFANINGSELVADVEGLALAPEGANGGYLVASSQGDNAYVLYDLITGTYVNRFRLVDGVIDGTSETDGIEVILGDFGPAYPEGLMVMQDGANEGGTQNFKLVSWSKIKAAVAP</sequence>
<keyword evidence="4" id="KW-1185">Reference proteome</keyword>
<feature type="signal peptide" evidence="1">
    <location>
        <begin position="1"/>
        <end position="22"/>
    </location>
</feature>
<evidence type="ECO:0000313" key="3">
    <source>
        <dbReference type="EMBL" id="NVD27357.1"/>
    </source>
</evidence>
<feature type="domain" description="BPP" evidence="2">
    <location>
        <begin position="23"/>
        <end position="345"/>
    </location>
</feature>
<dbReference type="PROSITE" id="PS51257">
    <property type="entry name" value="PROKAR_LIPOPROTEIN"/>
    <property type="match status" value="1"/>
</dbReference>
<dbReference type="Gene3D" id="2.120.10.30">
    <property type="entry name" value="TolB, C-terminal domain"/>
    <property type="match status" value="1"/>
</dbReference>
<dbReference type="SUPFAM" id="SSF50956">
    <property type="entry name" value="Thermostable phytase (3-phytase)"/>
    <property type="match status" value="1"/>
</dbReference>
<name>A0ABX2N0Z5_9SPHN</name>
<evidence type="ECO:0000259" key="2">
    <source>
        <dbReference type="PROSITE" id="PS51662"/>
    </source>
</evidence>
<dbReference type="InterPro" id="IPR011042">
    <property type="entry name" value="6-blade_b-propeller_TolB-like"/>
</dbReference>
<comment type="caution">
    <text evidence="3">The sequence shown here is derived from an EMBL/GenBank/DDBJ whole genome shotgun (WGS) entry which is preliminary data.</text>
</comment>
<dbReference type="InterPro" id="IPR003431">
    <property type="entry name" value="B-propeller_Phytase"/>
</dbReference>
<protein>
    <submittedName>
        <fullName evidence="3">Phytase</fullName>
    </submittedName>
</protein>
<organism evidence="3 4">
    <name type="scientific">Parasphingorhabdus flavimaris</name>
    <dbReference type="NCBI Taxonomy" id="266812"/>
    <lineage>
        <taxon>Bacteria</taxon>
        <taxon>Pseudomonadati</taxon>
        <taxon>Pseudomonadota</taxon>
        <taxon>Alphaproteobacteria</taxon>
        <taxon>Sphingomonadales</taxon>
        <taxon>Sphingomonadaceae</taxon>
        <taxon>Parasphingorhabdus</taxon>
    </lineage>
</organism>
<feature type="chain" id="PRO_5045107271" evidence="1">
    <location>
        <begin position="23"/>
        <end position="347"/>
    </location>
</feature>
<dbReference type="RefSeq" id="WP_176279493.1">
    <property type="nucleotide sequence ID" value="NZ_JABWMH010000002.1"/>
</dbReference>
<dbReference type="EMBL" id="JABWMH010000002">
    <property type="protein sequence ID" value="NVD27357.1"/>
    <property type="molecule type" value="Genomic_DNA"/>
</dbReference>
<proteinExistence type="predicted"/>
<keyword evidence="1" id="KW-0732">Signal</keyword>
<gene>
    <name evidence="3" type="ORF">HUO14_05510</name>
</gene>
<dbReference type="Pfam" id="PF02333">
    <property type="entry name" value="Phytase"/>
    <property type="match status" value="1"/>
</dbReference>
<accession>A0ABX2N0Z5</accession>
<dbReference type="Proteomes" id="UP000652427">
    <property type="component" value="Unassembled WGS sequence"/>
</dbReference>
<dbReference type="PROSITE" id="PS51662">
    <property type="entry name" value="BP_PHYTASE"/>
    <property type="match status" value="1"/>
</dbReference>
<evidence type="ECO:0000256" key="1">
    <source>
        <dbReference type="SAM" id="SignalP"/>
    </source>
</evidence>
<reference evidence="3 4" key="1">
    <citation type="submission" date="2020-06" db="EMBL/GenBank/DDBJ databases">
        <authorList>
            <person name="Kim S.-J."/>
            <person name="Park S.-J."/>
        </authorList>
    </citation>
    <scope>NUCLEOTIDE SEQUENCE [LARGE SCALE GENOMIC DNA]</scope>
    <source>
        <strain evidence="3 4">SW-151</strain>
    </source>
</reference>